<proteinExistence type="predicted"/>
<accession>A0ABQ5J7D0</accession>
<gene>
    <name evidence="1" type="ORF">Tco_1123868</name>
</gene>
<organism evidence="1 2">
    <name type="scientific">Tanacetum coccineum</name>
    <dbReference type="NCBI Taxonomy" id="301880"/>
    <lineage>
        <taxon>Eukaryota</taxon>
        <taxon>Viridiplantae</taxon>
        <taxon>Streptophyta</taxon>
        <taxon>Embryophyta</taxon>
        <taxon>Tracheophyta</taxon>
        <taxon>Spermatophyta</taxon>
        <taxon>Magnoliopsida</taxon>
        <taxon>eudicotyledons</taxon>
        <taxon>Gunneridae</taxon>
        <taxon>Pentapetalae</taxon>
        <taxon>asterids</taxon>
        <taxon>campanulids</taxon>
        <taxon>Asterales</taxon>
        <taxon>Asteraceae</taxon>
        <taxon>Asteroideae</taxon>
        <taxon>Anthemideae</taxon>
        <taxon>Anthemidinae</taxon>
        <taxon>Tanacetum</taxon>
    </lineage>
</organism>
<sequence>MSGAETLDRRGCKVRETAHLVKGIKKGKAKASDTELGECKKGDKDIVLAEAPILIVNRGSPASKRKICGGTWFEYLEDKSTRSLRVDSKSHSLVSQKSIHGLSERSLWKSWNRVNNTRDGDRGEWEKIMAALAIAISLISSVEKTSTIAVLLHRLFSSAAPVVETTLFASPNFDLWLRSRVTIRPSSSSEFPIAPVTALPGIRRRSAIIIRPREAILSSPCSTLSYRAAKTIRSIHPYLVLLRILLLFHLLGLDASDQAHSGSATNHSVITQDCVILPRRSPSHCSEQAVLSLVDKLEVDIELGIGDGDDVRDHVEIDPRDVRDGTEEYEADTSAGDTVEVGIDQMLAPIVEEEIVEPAIEAIFLIRTRPREGIGIVRIVRIETAQRRLEADQLIANGQRVSMIERIDSLRLENLKVLHIDLYRGDRVNMLSLPPSLLQEEFRQNSLADSVEEALAAQ</sequence>
<dbReference type="EMBL" id="BQNB010021539">
    <property type="protein sequence ID" value="GJU07438.1"/>
    <property type="molecule type" value="Genomic_DNA"/>
</dbReference>
<reference evidence="1" key="1">
    <citation type="journal article" date="2022" name="Int. J. Mol. Sci.">
        <title>Draft Genome of Tanacetum Coccineum: Genomic Comparison of Closely Related Tanacetum-Family Plants.</title>
        <authorList>
            <person name="Yamashiro T."/>
            <person name="Shiraishi A."/>
            <person name="Nakayama K."/>
            <person name="Satake H."/>
        </authorList>
    </citation>
    <scope>NUCLEOTIDE SEQUENCE</scope>
</reference>
<evidence type="ECO:0000313" key="2">
    <source>
        <dbReference type="Proteomes" id="UP001151760"/>
    </source>
</evidence>
<dbReference type="Proteomes" id="UP001151760">
    <property type="component" value="Unassembled WGS sequence"/>
</dbReference>
<reference evidence="1" key="2">
    <citation type="submission" date="2022-01" db="EMBL/GenBank/DDBJ databases">
        <authorList>
            <person name="Yamashiro T."/>
            <person name="Shiraishi A."/>
            <person name="Satake H."/>
            <person name="Nakayama K."/>
        </authorList>
    </citation>
    <scope>NUCLEOTIDE SEQUENCE</scope>
</reference>
<evidence type="ECO:0000313" key="1">
    <source>
        <dbReference type="EMBL" id="GJU07438.1"/>
    </source>
</evidence>
<name>A0ABQ5J7D0_9ASTR</name>
<comment type="caution">
    <text evidence="1">The sequence shown here is derived from an EMBL/GenBank/DDBJ whole genome shotgun (WGS) entry which is preliminary data.</text>
</comment>
<protein>
    <submittedName>
        <fullName evidence="1">Uncharacterized protein</fullName>
    </submittedName>
</protein>
<keyword evidence="2" id="KW-1185">Reference proteome</keyword>